<evidence type="ECO:0000313" key="4">
    <source>
        <dbReference type="Proteomes" id="UP000032300"/>
    </source>
</evidence>
<evidence type="ECO:0000259" key="2">
    <source>
        <dbReference type="PROSITE" id="PS50850"/>
    </source>
</evidence>
<accession>A0A7U4JBP7</accession>
<dbReference type="EMBL" id="CP010836">
    <property type="protein sequence ID" value="AJP73875.1"/>
    <property type="molecule type" value="Genomic_DNA"/>
</dbReference>
<name>A0A7U4JBP7_9SPHN</name>
<keyword evidence="1" id="KW-1133">Transmembrane helix</keyword>
<proteinExistence type="predicted"/>
<dbReference type="Proteomes" id="UP000032300">
    <property type="component" value="Chromosome"/>
</dbReference>
<sequence length="106" mass="10856">MGFLLGSVLAAFALTTLAAWLLVSRWPRGSAHAQAMGAALSFPVCAVALFAVATAVTLGGGGDAAARQGAGMVVFALVFFLVYALVIGVVVGLPTAFLMVRRFRRG</sequence>
<reference evidence="3 4" key="1">
    <citation type="journal article" date="2015" name="Int. J. Syst. Evol. Microbiol.">
        <title>Sphingomonas hengshuiensis sp. nov., isolated from lake wetland.</title>
        <authorList>
            <person name="Wei S."/>
            <person name="Wang T."/>
            <person name="Liu H."/>
            <person name="Zhang C."/>
            <person name="Guo J."/>
            <person name="Wang Q."/>
            <person name="Liang K."/>
            <person name="Zhang Z."/>
        </authorList>
    </citation>
    <scope>NUCLEOTIDE SEQUENCE [LARGE SCALE GENOMIC DNA]</scope>
    <source>
        <strain evidence="3 4">WHSC-8</strain>
    </source>
</reference>
<keyword evidence="1" id="KW-0472">Membrane</keyword>
<keyword evidence="4" id="KW-1185">Reference proteome</keyword>
<feature type="transmembrane region" description="Helical" evidence="1">
    <location>
        <begin position="6"/>
        <end position="23"/>
    </location>
</feature>
<keyword evidence="1" id="KW-0812">Transmembrane</keyword>
<organism evidence="3 4">
    <name type="scientific">Sphingomonas hengshuiensis</name>
    <dbReference type="NCBI Taxonomy" id="1609977"/>
    <lineage>
        <taxon>Bacteria</taxon>
        <taxon>Pseudomonadati</taxon>
        <taxon>Pseudomonadota</taxon>
        <taxon>Alphaproteobacteria</taxon>
        <taxon>Sphingomonadales</taxon>
        <taxon>Sphingomonadaceae</taxon>
        <taxon>Sphingomonas</taxon>
    </lineage>
</organism>
<dbReference type="KEGG" id="sphi:TS85_21855"/>
<gene>
    <name evidence="3" type="ORF">TS85_21855</name>
</gene>
<dbReference type="GO" id="GO:0022857">
    <property type="term" value="F:transmembrane transporter activity"/>
    <property type="evidence" value="ECO:0007669"/>
    <property type="project" value="InterPro"/>
</dbReference>
<dbReference type="AlphaFoldDB" id="A0A7U4JBP7"/>
<evidence type="ECO:0000256" key="1">
    <source>
        <dbReference type="SAM" id="Phobius"/>
    </source>
</evidence>
<feature type="domain" description="Major facilitator superfamily (MFS) profile" evidence="2">
    <location>
        <begin position="1"/>
        <end position="106"/>
    </location>
</feature>
<feature type="transmembrane region" description="Helical" evidence="1">
    <location>
        <begin position="70"/>
        <end position="100"/>
    </location>
</feature>
<reference evidence="3 4" key="2">
    <citation type="submission" date="2015-02" db="EMBL/GenBank/DDBJ databases">
        <title>The complete genome of Sphingomonas hengshuiensis sp. WHSC-8 isolated from soil of Hengshui Lake.</title>
        <authorList>
            <person name="Wei S."/>
            <person name="Guo J."/>
            <person name="Su C."/>
            <person name="Wu R."/>
            <person name="Zhang Z."/>
            <person name="Liang K."/>
            <person name="Li H."/>
            <person name="Wang T."/>
            <person name="Liu H."/>
            <person name="Zhang C."/>
            <person name="Li Z."/>
            <person name="Wang Q."/>
            <person name="Meng J."/>
        </authorList>
    </citation>
    <scope>NUCLEOTIDE SEQUENCE [LARGE SCALE GENOMIC DNA]</scope>
    <source>
        <strain evidence="3 4">WHSC-8</strain>
    </source>
</reference>
<feature type="transmembrane region" description="Helical" evidence="1">
    <location>
        <begin position="35"/>
        <end position="58"/>
    </location>
</feature>
<dbReference type="PROSITE" id="PS50850">
    <property type="entry name" value="MFS"/>
    <property type="match status" value="1"/>
</dbReference>
<evidence type="ECO:0000313" key="3">
    <source>
        <dbReference type="EMBL" id="AJP73875.1"/>
    </source>
</evidence>
<protein>
    <recommendedName>
        <fullName evidence="2">Major facilitator superfamily (MFS) profile domain-containing protein</fullName>
    </recommendedName>
</protein>
<dbReference type="InterPro" id="IPR020846">
    <property type="entry name" value="MFS_dom"/>
</dbReference>